<evidence type="ECO:0000256" key="10">
    <source>
        <dbReference type="ARBA" id="ARBA00052546"/>
    </source>
</evidence>
<dbReference type="PANTHER" id="PTHR48083:SF20">
    <property type="entry name" value="LONG-CHAIN SPECIFIC ACYL-COA DEHYDROGENASE, MITOCHONDRIAL"/>
    <property type="match status" value="1"/>
</dbReference>
<dbReference type="InterPro" id="IPR046373">
    <property type="entry name" value="Acyl-CoA_Oxase/DH_mid-dom_sf"/>
</dbReference>
<keyword evidence="16" id="KW-1185">Reference proteome</keyword>
<dbReference type="GO" id="GO:0003995">
    <property type="term" value="F:acyl-CoA dehydrogenase activity"/>
    <property type="evidence" value="ECO:0007669"/>
    <property type="project" value="InterPro"/>
</dbReference>
<dbReference type="InterPro" id="IPR009100">
    <property type="entry name" value="AcylCoA_DH/oxidase_NM_dom_sf"/>
</dbReference>
<name>A0A0U1DLP2_9MYCO</name>
<dbReference type="SUPFAM" id="SSF56645">
    <property type="entry name" value="Acyl-CoA dehydrogenase NM domain-like"/>
    <property type="match status" value="1"/>
</dbReference>
<dbReference type="InterPro" id="IPR036250">
    <property type="entry name" value="AcylCo_DH-like_C"/>
</dbReference>
<comment type="similarity">
    <text evidence="3 11">Belongs to the acyl-CoA dehydrogenase family.</text>
</comment>
<evidence type="ECO:0000256" key="2">
    <source>
        <dbReference type="ARBA" id="ARBA00005102"/>
    </source>
</evidence>
<accession>A0A0U1DLP2</accession>
<evidence type="ECO:0000256" key="9">
    <source>
        <dbReference type="ARBA" id="ARBA00042660"/>
    </source>
</evidence>
<evidence type="ECO:0000256" key="11">
    <source>
        <dbReference type="RuleBase" id="RU362125"/>
    </source>
</evidence>
<protein>
    <recommendedName>
        <fullName evidence="8">Acyl-[acyl-carrier-protein] dehydrogenase MbtN</fullName>
    </recommendedName>
    <alternativeName>
        <fullName evidence="9">Mycobactin synthase protein N</fullName>
    </alternativeName>
</protein>
<dbReference type="Pfam" id="PF02771">
    <property type="entry name" value="Acyl-CoA_dh_N"/>
    <property type="match status" value="1"/>
</dbReference>
<evidence type="ECO:0000259" key="12">
    <source>
        <dbReference type="Pfam" id="PF00441"/>
    </source>
</evidence>
<gene>
    <name evidence="15" type="ORF">BN000_04287</name>
</gene>
<evidence type="ECO:0000313" key="16">
    <source>
        <dbReference type="Proteomes" id="UP000199601"/>
    </source>
</evidence>
<dbReference type="InterPro" id="IPR009075">
    <property type="entry name" value="AcylCo_DH/oxidase_C"/>
</dbReference>
<dbReference type="Pfam" id="PF00441">
    <property type="entry name" value="Acyl-CoA_dh_1"/>
    <property type="match status" value="1"/>
</dbReference>
<evidence type="ECO:0000259" key="13">
    <source>
        <dbReference type="Pfam" id="PF02770"/>
    </source>
</evidence>
<dbReference type="EMBL" id="CTEC01000002">
    <property type="protein sequence ID" value="CQD18734.1"/>
    <property type="molecule type" value="Genomic_DNA"/>
</dbReference>
<dbReference type="InterPro" id="IPR013786">
    <property type="entry name" value="AcylCoA_DH/ox_N"/>
</dbReference>
<dbReference type="GO" id="GO:0033539">
    <property type="term" value="P:fatty acid beta-oxidation using acyl-CoA dehydrogenase"/>
    <property type="evidence" value="ECO:0007669"/>
    <property type="project" value="TreeGrafter"/>
</dbReference>
<comment type="pathway">
    <text evidence="2">Siderophore biosynthesis; mycobactin biosynthesis.</text>
</comment>
<organism evidence="15 16">
    <name type="scientific">Mycobacterium europaeum</name>
    <dbReference type="NCBI Taxonomy" id="761804"/>
    <lineage>
        <taxon>Bacteria</taxon>
        <taxon>Bacillati</taxon>
        <taxon>Actinomycetota</taxon>
        <taxon>Actinomycetes</taxon>
        <taxon>Mycobacteriales</taxon>
        <taxon>Mycobacteriaceae</taxon>
        <taxon>Mycobacterium</taxon>
        <taxon>Mycobacterium simiae complex</taxon>
    </lineage>
</organism>
<reference evidence="16" key="1">
    <citation type="submission" date="2015-03" db="EMBL/GenBank/DDBJ databases">
        <authorList>
            <person name="Urmite Genomes"/>
        </authorList>
    </citation>
    <scope>NUCLEOTIDE SEQUENCE [LARGE SCALE GENOMIC DNA]</scope>
    <source>
        <strain evidence="16">CSUR P1344</strain>
    </source>
</reference>
<dbReference type="FunFam" id="2.40.110.10:FF:000002">
    <property type="entry name" value="Acyl-CoA dehydrogenase fadE12"/>
    <property type="match status" value="1"/>
</dbReference>
<proteinExistence type="inferred from homology"/>
<comment type="cofactor">
    <cofactor evidence="1 11">
        <name>FAD</name>
        <dbReference type="ChEBI" id="CHEBI:57692"/>
    </cofactor>
</comment>
<evidence type="ECO:0000313" key="15">
    <source>
        <dbReference type="EMBL" id="CQD18734.1"/>
    </source>
</evidence>
<evidence type="ECO:0000256" key="8">
    <source>
        <dbReference type="ARBA" id="ARBA00040394"/>
    </source>
</evidence>
<dbReference type="Gene3D" id="1.20.140.10">
    <property type="entry name" value="Butyryl-CoA Dehydrogenase, subunit A, domain 3"/>
    <property type="match status" value="1"/>
</dbReference>
<evidence type="ECO:0000256" key="6">
    <source>
        <dbReference type="ARBA" id="ARBA00023002"/>
    </source>
</evidence>
<dbReference type="PANTHER" id="PTHR48083">
    <property type="entry name" value="MEDIUM-CHAIN SPECIFIC ACYL-COA DEHYDROGENASE, MITOCHONDRIAL-RELATED"/>
    <property type="match status" value="1"/>
</dbReference>
<dbReference type="InterPro" id="IPR006089">
    <property type="entry name" value="Acyl-CoA_DH_CS"/>
</dbReference>
<feature type="domain" description="Acyl-CoA dehydrogenase/oxidase N-terminal" evidence="14">
    <location>
        <begin position="8"/>
        <end position="119"/>
    </location>
</feature>
<dbReference type="Pfam" id="PF02770">
    <property type="entry name" value="Acyl-CoA_dh_M"/>
    <property type="match status" value="1"/>
</dbReference>
<evidence type="ECO:0000256" key="5">
    <source>
        <dbReference type="ARBA" id="ARBA00022827"/>
    </source>
</evidence>
<dbReference type="RefSeq" id="WP_090422658.1">
    <property type="nucleotide sequence ID" value="NZ_CTEC01000002.1"/>
</dbReference>
<dbReference type="Proteomes" id="UP000199601">
    <property type="component" value="Unassembled WGS sequence"/>
</dbReference>
<evidence type="ECO:0000256" key="7">
    <source>
        <dbReference type="ARBA" id="ARBA00037085"/>
    </source>
</evidence>
<keyword evidence="6 11" id="KW-0560">Oxidoreductase</keyword>
<evidence type="ECO:0000256" key="1">
    <source>
        <dbReference type="ARBA" id="ARBA00001974"/>
    </source>
</evidence>
<sequence>MQRTLFNDDHEAFRATVRAFYAEQVVPEYTEWEKAGAPPRHFWTAAGKLGLLGIQVPEEFGGGGQDSYLFNVILTEESQHAGVALGGLRMHTDIAMPYFLNVANAEQQSRWLPRLVSGDAVSALAMSEPGAGSDMKAITTRAVRNGDHYIVYGSKTFISNGANADLIVTAVKTDPEAGREGLSLLVIEGDSPRLIRGRKLEKLGLKSQDLAELIFDDVVVPAENLLGEEGKGFAYLTENLAQERLSIAVNSQAAAAKALRDTIEYTKGRKAFGATVSSFQNTKFELAACATEIEAGQSLLDRALLAHEDGKLSAADAAMVKLYCTELQGRVIDRCLQLHGGYGYMMEYPIARAYADARVSRIYGGSSEVMKVIIGRSLGL</sequence>
<comment type="catalytic activity">
    <reaction evidence="10">
        <text>a 2,3-saturated acyl-CoA + A = a 2,3-dehydroacyl-CoA + AH2</text>
        <dbReference type="Rhea" id="RHEA:48608"/>
        <dbReference type="ChEBI" id="CHEBI:13193"/>
        <dbReference type="ChEBI" id="CHEBI:17499"/>
        <dbReference type="ChEBI" id="CHEBI:60015"/>
        <dbReference type="ChEBI" id="CHEBI:65111"/>
    </reaction>
</comment>
<dbReference type="InterPro" id="IPR037069">
    <property type="entry name" value="AcylCoA_DH/ox_N_sf"/>
</dbReference>
<evidence type="ECO:0000256" key="4">
    <source>
        <dbReference type="ARBA" id="ARBA00022630"/>
    </source>
</evidence>
<evidence type="ECO:0000259" key="14">
    <source>
        <dbReference type="Pfam" id="PF02771"/>
    </source>
</evidence>
<keyword evidence="4 11" id="KW-0285">Flavoprotein</keyword>
<dbReference type="AlphaFoldDB" id="A0A0U1DLP2"/>
<feature type="domain" description="Acyl-CoA dehydrogenase/oxidase C-terminal" evidence="12">
    <location>
        <begin position="230"/>
        <end position="378"/>
    </location>
</feature>
<dbReference type="InterPro" id="IPR050741">
    <property type="entry name" value="Acyl-CoA_dehydrogenase"/>
</dbReference>
<keyword evidence="5 11" id="KW-0274">FAD</keyword>
<feature type="domain" description="Acyl-CoA oxidase/dehydrogenase middle" evidence="13">
    <location>
        <begin position="123"/>
        <end position="218"/>
    </location>
</feature>
<dbReference type="SUPFAM" id="SSF47203">
    <property type="entry name" value="Acyl-CoA dehydrogenase C-terminal domain-like"/>
    <property type="match status" value="1"/>
</dbReference>
<dbReference type="FunFam" id="1.20.140.10:FF:000001">
    <property type="entry name" value="Acyl-CoA dehydrogenase"/>
    <property type="match status" value="1"/>
</dbReference>
<dbReference type="Gene3D" id="2.40.110.10">
    <property type="entry name" value="Butyryl-CoA Dehydrogenase, subunit A, domain 2"/>
    <property type="match status" value="1"/>
</dbReference>
<dbReference type="InterPro" id="IPR006091">
    <property type="entry name" value="Acyl-CoA_Oxase/DH_mid-dom"/>
</dbReference>
<dbReference type="PROSITE" id="PS00072">
    <property type="entry name" value="ACYL_COA_DH_1"/>
    <property type="match status" value="1"/>
</dbReference>
<dbReference type="Gene3D" id="1.10.540.10">
    <property type="entry name" value="Acyl-CoA dehydrogenase/oxidase, N-terminal domain"/>
    <property type="match status" value="1"/>
</dbReference>
<dbReference type="PROSITE" id="PS00073">
    <property type="entry name" value="ACYL_COA_DH_2"/>
    <property type="match status" value="1"/>
</dbReference>
<dbReference type="GO" id="GO:0005737">
    <property type="term" value="C:cytoplasm"/>
    <property type="evidence" value="ECO:0007669"/>
    <property type="project" value="TreeGrafter"/>
</dbReference>
<comment type="function">
    <text evidence="7">Catalyzes the dehydrogenation at the alpha-beta position of ACP-bound acyl chains. This results in the introduction of a double bond in the lipidic chain, which is further transferred to the epsilon-amino group of lysine residue in the mycobactin core by MbtK.</text>
</comment>
<dbReference type="GO" id="GO:0050660">
    <property type="term" value="F:flavin adenine dinucleotide binding"/>
    <property type="evidence" value="ECO:0007669"/>
    <property type="project" value="InterPro"/>
</dbReference>
<evidence type="ECO:0000256" key="3">
    <source>
        <dbReference type="ARBA" id="ARBA00009347"/>
    </source>
</evidence>